<comment type="caution">
    <text evidence="7">The sequence shown here is derived from an EMBL/GenBank/DDBJ whole genome shotgun (WGS) entry which is preliminary data.</text>
</comment>
<reference evidence="7 8" key="1">
    <citation type="submission" date="2024-09" db="EMBL/GenBank/DDBJ databases">
        <authorList>
            <person name="Sun Q."/>
            <person name="Mori K."/>
        </authorList>
    </citation>
    <scope>NUCLEOTIDE SEQUENCE [LARGE SCALE GENOMIC DNA]</scope>
    <source>
        <strain evidence="7 8">JCM 3307</strain>
    </source>
</reference>
<proteinExistence type="predicted"/>
<feature type="domain" description="HTH tetR-type" evidence="6">
    <location>
        <begin position="2"/>
        <end position="62"/>
    </location>
</feature>
<keyword evidence="3 5" id="KW-0238">DNA-binding</keyword>
<keyword evidence="2" id="KW-0805">Transcription regulation</keyword>
<organism evidence="7 8">
    <name type="scientific">Dactylosporangium vinaceum</name>
    <dbReference type="NCBI Taxonomy" id="53362"/>
    <lineage>
        <taxon>Bacteria</taxon>
        <taxon>Bacillati</taxon>
        <taxon>Actinomycetota</taxon>
        <taxon>Actinomycetes</taxon>
        <taxon>Micromonosporales</taxon>
        <taxon>Micromonosporaceae</taxon>
        <taxon>Dactylosporangium</taxon>
    </lineage>
</organism>
<keyword evidence="8" id="KW-1185">Reference proteome</keyword>
<dbReference type="InterPro" id="IPR036271">
    <property type="entry name" value="Tet_transcr_reg_TetR-rel_C_sf"/>
</dbReference>
<dbReference type="PRINTS" id="PR00400">
    <property type="entry name" value="TETREPRESSOR"/>
</dbReference>
<dbReference type="Proteomes" id="UP001589608">
    <property type="component" value="Unassembled WGS sequence"/>
</dbReference>
<keyword evidence="4" id="KW-0804">Transcription</keyword>
<accession>A0ABV5M5R2</accession>
<evidence type="ECO:0000259" key="6">
    <source>
        <dbReference type="PROSITE" id="PS50977"/>
    </source>
</evidence>
<dbReference type="EMBL" id="JBHMCA010000025">
    <property type="protein sequence ID" value="MFB9444195.1"/>
    <property type="molecule type" value="Genomic_DNA"/>
</dbReference>
<dbReference type="InterPro" id="IPR009057">
    <property type="entry name" value="Homeodomain-like_sf"/>
</dbReference>
<dbReference type="Pfam" id="PF02909">
    <property type="entry name" value="TetR_C_1"/>
    <property type="match status" value="1"/>
</dbReference>
<keyword evidence="1" id="KW-0678">Repressor</keyword>
<evidence type="ECO:0000256" key="2">
    <source>
        <dbReference type="ARBA" id="ARBA00023015"/>
    </source>
</evidence>
<name>A0ABV5M5R2_9ACTN</name>
<dbReference type="Pfam" id="PF00440">
    <property type="entry name" value="TetR_N"/>
    <property type="match status" value="1"/>
</dbReference>
<gene>
    <name evidence="7" type="ORF">ACFFTR_14030</name>
</gene>
<dbReference type="InterPro" id="IPR001647">
    <property type="entry name" value="HTH_TetR"/>
</dbReference>
<feature type="DNA-binding region" description="H-T-H motif" evidence="5">
    <location>
        <begin position="25"/>
        <end position="44"/>
    </location>
</feature>
<dbReference type="InterPro" id="IPR050109">
    <property type="entry name" value="HTH-type_TetR-like_transc_reg"/>
</dbReference>
<evidence type="ECO:0000256" key="5">
    <source>
        <dbReference type="PROSITE-ProRule" id="PRU00335"/>
    </source>
</evidence>
<evidence type="ECO:0000313" key="8">
    <source>
        <dbReference type="Proteomes" id="UP001589608"/>
    </source>
</evidence>
<dbReference type="InterPro" id="IPR004111">
    <property type="entry name" value="Repressor_TetR_C"/>
</dbReference>
<dbReference type="PROSITE" id="PS50977">
    <property type="entry name" value="HTH_TETR_2"/>
    <property type="match status" value="1"/>
</dbReference>
<dbReference type="Gene3D" id="1.10.357.10">
    <property type="entry name" value="Tetracycline Repressor, domain 2"/>
    <property type="match status" value="1"/>
</dbReference>
<sequence>MAINPAVVARTGLDLLAEVGLDGLTMRVVADRLGVRAPTLYWHVKNKQHLLDAMAAVMFAEATEGLAAPGRSADWPAWVTARAVQLRRTLLRYRDGARVFAGTNLTGPDMPRAMELTLRLLVDAGFALPTAARGFAAVLHYTVGYTIEEQARQGAAYEQNPYEPERLAAAFPPERYPLAARAATEVFFGPDPDADFTGGLAIIVAGLGLMIQRHGADTDGDRGGWSV</sequence>
<dbReference type="PANTHER" id="PTHR30055:SF151">
    <property type="entry name" value="TRANSCRIPTIONAL REGULATORY PROTEIN"/>
    <property type="match status" value="1"/>
</dbReference>
<dbReference type="SUPFAM" id="SSF48498">
    <property type="entry name" value="Tetracyclin repressor-like, C-terminal domain"/>
    <property type="match status" value="1"/>
</dbReference>
<dbReference type="InterPro" id="IPR003012">
    <property type="entry name" value="Tet_transcr_reg_TetR"/>
</dbReference>
<dbReference type="RefSeq" id="WP_246656590.1">
    <property type="nucleotide sequence ID" value="NZ_CP061913.1"/>
</dbReference>
<evidence type="ECO:0000313" key="7">
    <source>
        <dbReference type="EMBL" id="MFB9444195.1"/>
    </source>
</evidence>
<evidence type="ECO:0000256" key="4">
    <source>
        <dbReference type="ARBA" id="ARBA00023163"/>
    </source>
</evidence>
<protein>
    <submittedName>
        <fullName evidence="7">TetR/AcrR family transcriptional regulator C-terminal domain-containing protein</fullName>
    </submittedName>
</protein>
<dbReference type="Gene3D" id="1.10.10.60">
    <property type="entry name" value="Homeodomain-like"/>
    <property type="match status" value="1"/>
</dbReference>
<evidence type="ECO:0000256" key="3">
    <source>
        <dbReference type="ARBA" id="ARBA00023125"/>
    </source>
</evidence>
<evidence type="ECO:0000256" key="1">
    <source>
        <dbReference type="ARBA" id="ARBA00022491"/>
    </source>
</evidence>
<dbReference type="PANTHER" id="PTHR30055">
    <property type="entry name" value="HTH-TYPE TRANSCRIPTIONAL REGULATOR RUTR"/>
    <property type="match status" value="1"/>
</dbReference>
<dbReference type="SUPFAM" id="SSF46689">
    <property type="entry name" value="Homeodomain-like"/>
    <property type="match status" value="1"/>
</dbReference>
<dbReference type="PRINTS" id="PR00455">
    <property type="entry name" value="HTHTETR"/>
</dbReference>